<evidence type="ECO:0000256" key="8">
    <source>
        <dbReference type="ARBA" id="ARBA00037215"/>
    </source>
</evidence>
<proteinExistence type="inferred from homology"/>
<comment type="similarity">
    <text evidence="2 10">Belongs to the binding-protein-dependent transport system permease family.</text>
</comment>
<evidence type="ECO:0000256" key="3">
    <source>
        <dbReference type="ARBA" id="ARBA00022448"/>
    </source>
</evidence>
<keyword evidence="4" id="KW-1003">Cell membrane</keyword>
<reference evidence="12 13" key="1">
    <citation type="submission" date="2016-11" db="EMBL/GenBank/DDBJ databases">
        <authorList>
            <person name="Jaros S."/>
            <person name="Januszkiewicz K."/>
            <person name="Wedrychowicz H."/>
        </authorList>
    </citation>
    <scope>NUCLEOTIDE SEQUENCE [LARGE SCALE GENOMIC DNA]</scope>
    <source>
        <strain evidence="12 13">DSM 15212</strain>
    </source>
</reference>
<accession>A0A1M6NQL9</accession>
<feature type="transmembrane region" description="Helical" evidence="10">
    <location>
        <begin position="220"/>
        <end position="237"/>
    </location>
</feature>
<dbReference type="InterPro" id="IPR050366">
    <property type="entry name" value="BP-dependent_transpt_permease"/>
</dbReference>
<feature type="transmembrane region" description="Helical" evidence="10">
    <location>
        <begin position="33"/>
        <end position="52"/>
    </location>
</feature>
<dbReference type="RefSeq" id="WP_330390466.1">
    <property type="nucleotide sequence ID" value="NZ_FRAG01000018.1"/>
</dbReference>
<dbReference type="PROSITE" id="PS50928">
    <property type="entry name" value="ABC_TM1"/>
    <property type="match status" value="1"/>
</dbReference>
<keyword evidence="6 10" id="KW-1133">Transmembrane helix</keyword>
<comment type="function">
    <text evidence="8">Part of the ABC transporter complex GsiABCD involved in glutathione import. Probably responsible for the translocation of the substrate across the membrane.</text>
</comment>
<keyword evidence="5 10" id="KW-0812">Transmembrane</keyword>
<organism evidence="12 13">
    <name type="scientific">Paramaledivibacter caminithermalis (strain DSM 15212 / CIP 107654 / DViRD3)</name>
    <name type="common">Clostridium caminithermale</name>
    <dbReference type="NCBI Taxonomy" id="1121301"/>
    <lineage>
        <taxon>Bacteria</taxon>
        <taxon>Bacillati</taxon>
        <taxon>Bacillota</taxon>
        <taxon>Clostridia</taxon>
        <taxon>Peptostreptococcales</taxon>
        <taxon>Caminicellaceae</taxon>
        <taxon>Paramaledivibacter</taxon>
    </lineage>
</organism>
<feature type="transmembrane region" description="Helical" evidence="10">
    <location>
        <begin position="93"/>
        <end position="118"/>
    </location>
</feature>
<feature type="transmembrane region" description="Helical" evidence="10">
    <location>
        <begin position="257"/>
        <end position="280"/>
    </location>
</feature>
<dbReference type="Pfam" id="PF12911">
    <property type="entry name" value="OppC_N"/>
    <property type="match status" value="1"/>
</dbReference>
<evidence type="ECO:0000256" key="1">
    <source>
        <dbReference type="ARBA" id="ARBA00004651"/>
    </source>
</evidence>
<dbReference type="PANTHER" id="PTHR43386">
    <property type="entry name" value="OLIGOPEPTIDE TRANSPORT SYSTEM PERMEASE PROTEIN APPC"/>
    <property type="match status" value="1"/>
</dbReference>
<keyword evidence="3 10" id="KW-0813">Transport</keyword>
<keyword evidence="7 10" id="KW-0472">Membrane</keyword>
<dbReference type="CDD" id="cd06261">
    <property type="entry name" value="TM_PBP2"/>
    <property type="match status" value="1"/>
</dbReference>
<evidence type="ECO:0000256" key="2">
    <source>
        <dbReference type="ARBA" id="ARBA00009306"/>
    </source>
</evidence>
<evidence type="ECO:0000256" key="6">
    <source>
        <dbReference type="ARBA" id="ARBA00022989"/>
    </source>
</evidence>
<dbReference type="Pfam" id="PF00528">
    <property type="entry name" value="BPD_transp_1"/>
    <property type="match status" value="1"/>
</dbReference>
<feature type="domain" description="ABC transmembrane type-1" evidence="11">
    <location>
        <begin position="91"/>
        <end position="280"/>
    </location>
</feature>
<keyword evidence="13" id="KW-1185">Reference proteome</keyword>
<comment type="subcellular location">
    <subcellularLocation>
        <location evidence="1 10">Cell membrane</location>
        <topology evidence="1 10">Multi-pass membrane protein</topology>
    </subcellularLocation>
</comment>
<dbReference type="InterPro" id="IPR000515">
    <property type="entry name" value="MetI-like"/>
</dbReference>
<evidence type="ECO:0000313" key="12">
    <source>
        <dbReference type="EMBL" id="SHJ97995.1"/>
    </source>
</evidence>
<protein>
    <recommendedName>
        <fullName evidence="9">Glutathione transport system permease protein GsiD</fullName>
    </recommendedName>
</protein>
<evidence type="ECO:0000259" key="11">
    <source>
        <dbReference type="PROSITE" id="PS50928"/>
    </source>
</evidence>
<dbReference type="GO" id="GO:0071916">
    <property type="term" value="F:dipeptide transmembrane transporter activity"/>
    <property type="evidence" value="ECO:0007669"/>
    <property type="project" value="TreeGrafter"/>
</dbReference>
<evidence type="ECO:0000256" key="10">
    <source>
        <dbReference type="RuleBase" id="RU363032"/>
    </source>
</evidence>
<evidence type="ECO:0000256" key="4">
    <source>
        <dbReference type="ARBA" id="ARBA00022475"/>
    </source>
</evidence>
<gene>
    <name evidence="12" type="ORF">SAMN02745912_01831</name>
</gene>
<dbReference type="EMBL" id="FRAG01000018">
    <property type="protein sequence ID" value="SHJ97995.1"/>
    <property type="molecule type" value="Genomic_DNA"/>
</dbReference>
<dbReference type="Gene3D" id="1.10.3720.10">
    <property type="entry name" value="MetI-like"/>
    <property type="match status" value="1"/>
</dbReference>
<dbReference type="PANTHER" id="PTHR43386:SF3">
    <property type="entry name" value="GLUTATHIONE TRANSPORT SYSTEM PERMEASE PROTEIN GSID"/>
    <property type="match status" value="1"/>
</dbReference>
<sequence>MEEVKMQEAKYEDFKIENPMKEFARKFLKKKSAVVSLGFIFFLVILAIFQPAPYDIDETDYDNILSEPNSEHLFGTDEYGRDVLSRIITGTRLSLSVAVTAVTIGAFLGSILGIIAGYYGGLLESLIMRFCDILFSFPGLLLAIGIVAIIGPGLTNVVIAISIYGIPTFTRVIRSSTLSIKELLYIEASRSIGVSDTRLLVKHIFPGTLPALIVTYTMRMGTAIISAASLSFLGFGASPTNPDWGAMLSTGRDYIGVAPHMLLYPGLMIFFTVLAFNLLGDGLRDTLDPKLD</sequence>
<evidence type="ECO:0000256" key="9">
    <source>
        <dbReference type="ARBA" id="ARBA00041106"/>
    </source>
</evidence>
<evidence type="ECO:0000313" key="13">
    <source>
        <dbReference type="Proteomes" id="UP000184465"/>
    </source>
</evidence>
<dbReference type="GO" id="GO:0005886">
    <property type="term" value="C:plasma membrane"/>
    <property type="evidence" value="ECO:0007669"/>
    <property type="project" value="UniProtKB-SubCell"/>
</dbReference>
<dbReference type="STRING" id="1121301.SAMN02745912_01831"/>
<evidence type="ECO:0000256" key="5">
    <source>
        <dbReference type="ARBA" id="ARBA00022692"/>
    </source>
</evidence>
<dbReference type="InterPro" id="IPR035906">
    <property type="entry name" value="MetI-like_sf"/>
</dbReference>
<dbReference type="AlphaFoldDB" id="A0A1M6NQL9"/>
<evidence type="ECO:0000256" key="7">
    <source>
        <dbReference type="ARBA" id="ARBA00023136"/>
    </source>
</evidence>
<feature type="transmembrane region" description="Helical" evidence="10">
    <location>
        <begin position="130"/>
        <end position="151"/>
    </location>
</feature>
<dbReference type="SUPFAM" id="SSF161098">
    <property type="entry name" value="MetI-like"/>
    <property type="match status" value="1"/>
</dbReference>
<dbReference type="InterPro" id="IPR025966">
    <property type="entry name" value="OppC_N"/>
</dbReference>
<dbReference type="Proteomes" id="UP000184465">
    <property type="component" value="Unassembled WGS sequence"/>
</dbReference>
<name>A0A1M6NQL9_PARC5</name>